<name>A0A3G5AGC8_9VIRU</name>
<gene>
    <name evidence="1" type="ORF">Solumvirus2_44</name>
</gene>
<sequence>MKFLLDMTVITGKLDSNTPFCVLSEIFDAHGFVTNDLVMNTVEKHQQYITAIDKSIPYLKSIEISDTKDAIVKDIDLRYVATFVNNKCKWKPRNLRDAFRFLLGIKEDGLEFTHSSPSSLNTPSLVDLLDCGLQDNDNPYRYNACKIYALCRKNNITLLITDNLRDMISKLRSKIFCRDTLLKSVYCLVNTLDNNELSTILSQFGKKFKNSNTTKGVKDIPNNKFKRSLHREHSETTALELSKINKDFNDIKYLQSRMIPKTHNEAIMLAAINYNTDISMSTTEGGPLTQYLLINLDQKINDPDIKLLNSINRELIQLSKTFNPIFPKEYYKTINSQYNYEEQSYLYLTENFYYGLQPEINNETSMINLTSLSEVKNNEVVCYGLRNGKMKFFIIDELTSLFNHNLNFYNQEERKFFTSSSINHLKDLCRIYNTGSLIKLLKSIEMIQNANKNLSSEELKLKDCWIDNESKKRVIDILGKIHEISMYMRGWRGNKDSSFADTKLPIEIALVEPNEQKNVESRTITAIAELDQMWEVKDNVSEVTKSLPLKRFIDGRFVKSRDQDDGLTIFDRVNIVKQGSTPSSCIRLSSNWLAASAYSYMELLGIKVSFNIYKLRNIS</sequence>
<protein>
    <submittedName>
        <fullName evidence="1">Uncharacterized protein</fullName>
    </submittedName>
</protein>
<reference evidence="1" key="1">
    <citation type="submission" date="2018-10" db="EMBL/GenBank/DDBJ databases">
        <title>Hidden diversity of soil giant viruses.</title>
        <authorList>
            <person name="Schulz F."/>
            <person name="Alteio L."/>
            <person name="Goudeau D."/>
            <person name="Ryan E.M."/>
            <person name="Malmstrom R.R."/>
            <person name="Blanchard J."/>
            <person name="Woyke T."/>
        </authorList>
    </citation>
    <scope>NUCLEOTIDE SEQUENCE</scope>
    <source>
        <strain evidence="1">SMV1</strain>
    </source>
</reference>
<evidence type="ECO:0000313" key="1">
    <source>
        <dbReference type="EMBL" id="AYV86237.1"/>
    </source>
</evidence>
<accession>A0A3G5AGC8</accession>
<proteinExistence type="predicted"/>
<dbReference type="EMBL" id="MK072499">
    <property type="protein sequence ID" value="AYV86237.1"/>
    <property type="molecule type" value="Genomic_DNA"/>
</dbReference>
<organism evidence="1">
    <name type="scientific">Solumvirus sp</name>
    <dbReference type="NCBI Taxonomy" id="2487773"/>
    <lineage>
        <taxon>Viruses</taxon>
        <taxon>Pithoviruses</taxon>
    </lineage>
</organism>